<reference evidence="5" key="2">
    <citation type="submission" date="2007-04" db="EMBL/GenBank/DDBJ databases">
        <title>Complete genome sequence of the nitrogen-fixing bacterium Azorhizobium caulinodans ORS571.</title>
        <authorList>
            <person name="Lee K.B."/>
            <person name="Backer P.D."/>
            <person name="Aono T."/>
            <person name="Liu C.T."/>
            <person name="Suzuki S."/>
            <person name="Suzuki T."/>
            <person name="Kaneko T."/>
            <person name="Yamada M."/>
            <person name="Tabata S."/>
            <person name="Kupfer D.M."/>
            <person name="Najar F.Z."/>
            <person name="Wiley G.B."/>
            <person name="Roe B."/>
            <person name="Binnewies T."/>
            <person name="Ussery D."/>
            <person name="Vereecke D."/>
            <person name="Gevers D."/>
            <person name="Holsters M."/>
            <person name="Oyaizu H."/>
        </authorList>
    </citation>
    <scope>NUCLEOTIDE SEQUENCE [LARGE SCALE GENOMIC DNA]</scope>
    <source>
        <strain evidence="5">ATCC 43989 / DSM 5975 / JCM 20966 / LMG 6465 / NBRC 14845 / NCIMB 13405 / ORS 571</strain>
    </source>
</reference>
<proteinExistence type="predicted"/>
<keyword evidence="5" id="KW-1185">Reference proteome</keyword>
<dbReference type="InterPro" id="IPR036366">
    <property type="entry name" value="PGBDSf"/>
</dbReference>
<dbReference type="Gene3D" id="1.10.101.10">
    <property type="entry name" value="PGBD-like superfamily/PGBD"/>
    <property type="match status" value="1"/>
</dbReference>
<dbReference type="FunFam" id="1.10.8.350:FF:000001">
    <property type="entry name" value="Lytic murein transglycosylase B"/>
    <property type="match status" value="1"/>
</dbReference>
<feature type="domain" description="Peptidoglycan binding-like" evidence="2">
    <location>
        <begin position="396"/>
        <end position="451"/>
    </location>
</feature>
<dbReference type="Pfam" id="PF01471">
    <property type="entry name" value="PG_binding_1"/>
    <property type="match status" value="1"/>
</dbReference>
<feature type="signal peptide" evidence="1">
    <location>
        <begin position="1"/>
        <end position="44"/>
    </location>
</feature>
<dbReference type="NCBIfam" id="TIGR02283">
    <property type="entry name" value="MltB_2"/>
    <property type="match status" value="1"/>
</dbReference>
<dbReference type="InterPro" id="IPR043426">
    <property type="entry name" value="MltB-like"/>
</dbReference>
<dbReference type="eggNOG" id="COG2951">
    <property type="taxonomic scope" value="Bacteria"/>
</dbReference>
<dbReference type="Gene3D" id="1.10.530.10">
    <property type="match status" value="1"/>
</dbReference>
<reference evidence="4 5" key="3">
    <citation type="journal article" date="2008" name="BMC Genomics">
        <title>The genome of the versatile nitrogen fixer Azorhizobium caulinodans ORS571.</title>
        <authorList>
            <person name="Lee KB."/>
            <person name="Backer P.D."/>
            <person name="Aono T."/>
            <person name="Liu CT."/>
            <person name="Suzuki S."/>
            <person name="Suzuki T."/>
            <person name="Kaneko T."/>
            <person name="Yamada M."/>
            <person name="Tabata S."/>
            <person name="Kupfer D.M."/>
            <person name="Najar F.Z."/>
            <person name="Wiley G.B."/>
            <person name="Roe B."/>
            <person name="Binnewies T.T."/>
            <person name="Ussery D.W."/>
            <person name="D'Haeze W."/>
            <person name="Herder J.D."/>
            <person name="Gevers D."/>
            <person name="Vereecke D."/>
            <person name="Holsters M."/>
            <person name="Oyaizu H."/>
        </authorList>
    </citation>
    <scope>NUCLEOTIDE SEQUENCE [LARGE SCALE GENOMIC DNA]</scope>
    <source>
        <strain evidence="5">ATCC 43989 / DSM 5975 / JCM 20966 / LMG 6465 / NBRC 14845 / NCIMB 13405 / ORS 571</strain>
    </source>
</reference>
<sequence>MMAVKTTRSTRMAARTGRTTARGLAAAFAAAVSLVAVAPAGAQAQVTGSIFSGFQPQQPPAPERAGHPLMQPEAIAQAQANFPNCIAALQPLAQSKGVSPASFQRLTAGLEPDMKIMDYLDSQPEFSKTLGDYVTMLVSQTRITKGREMLEKYKPIFEKVEKAYGVDRYVVAAIWGIETSYGDPKGIGTRSVLRSTATLACIGRRQDYFRDEFIATLQIIDRGDVPADHMKGSWAGAFGPTQFMPTSFLRYAVDFDGDGHRNVVDSIPDVIASTANNLKLDGWQFGQTWGYEVVLPQNFDYRYVDRTKRYSMAQWASLGIRRANGQAFPRPSDTGFLLLPSGAKGPAFIMLPNFGAILRYNPADAYALAIGHLADRLRGGGDFVQAWPKEERALSRTERLELQTRLSQMGYDIGNIDGILGQKTRVAVQDFQTRAGMIPDGYPNLDVLARMRQ</sequence>
<dbReference type="SUPFAM" id="SSF53955">
    <property type="entry name" value="Lysozyme-like"/>
    <property type="match status" value="1"/>
</dbReference>
<dbReference type="Gene3D" id="1.10.8.350">
    <property type="entry name" value="Bacterial muramidase"/>
    <property type="match status" value="1"/>
</dbReference>
<evidence type="ECO:0000256" key="1">
    <source>
        <dbReference type="SAM" id="SignalP"/>
    </source>
</evidence>
<gene>
    <name evidence="4" type="ordered locus">AZC_0164</name>
</gene>
<dbReference type="CAZy" id="GH103">
    <property type="family name" value="Glycoside Hydrolase Family 103"/>
</dbReference>
<name>A8IH23_AZOC5</name>
<organism evidence="4 5">
    <name type="scientific">Azorhizobium caulinodans (strain ATCC 43989 / DSM 5975 / JCM 20966 / LMG 6465 / NBRC 14845 / NCIMB 13405 / ORS 571)</name>
    <dbReference type="NCBI Taxonomy" id="438753"/>
    <lineage>
        <taxon>Bacteria</taxon>
        <taxon>Pseudomonadati</taxon>
        <taxon>Pseudomonadota</taxon>
        <taxon>Alphaproteobacteria</taxon>
        <taxon>Hyphomicrobiales</taxon>
        <taxon>Xanthobacteraceae</taxon>
        <taxon>Azorhizobium</taxon>
    </lineage>
</organism>
<dbReference type="AlphaFoldDB" id="A8IH23"/>
<dbReference type="KEGG" id="azc:AZC_0164"/>
<reference evidence="4 5" key="4">
    <citation type="journal article" date="2009" name="Appl. Environ. Microbiol.">
        <title>Comparative genome-wide transcriptional profiling of Azorhizobium caulinodans ORS571 grown under free-living and symbiotic conditions.</title>
        <authorList>
            <person name="Tsukada S."/>
            <person name="Aono T."/>
            <person name="Akiba N."/>
            <person name="Lee KB."/>
            <person name="Liu CT."/>
            <person name="Toyazaki H."/>
            <person name="Oyaizu H."/>
        </authorList>
    </citation>
    <scope>NUCLEOTIDE SEQUENCE [LARGE SCALE GENOMIC DNA]</scope>
    <source>
        <strain evidence="5">ATCC 43989 / DSM 5975 / JCM 20966 / LMG 6465 / NBRC 14845 / NCIMB 13405 / ORS 571</strain>
    </source>
</reference>
<dbReference type="STRING" id="438753.AZC_0164"/>
<dbReference type="EMBL" id="AP009384">
    <property type="protein sequence ID" value="BAF86162.1"/>
    <property type="molecule type" value="Genomic_DNA"/>
</dbReference>
<dbReference type="InterPro" id="IPR011970">
    <property type="entry name" value="MltB_2"/>
</dbReference>
<accession>A8IH23</accession>
<reference evidence="4 5" key="5">
    <citation type="journal article" date="2010" name="Appl. Environ. Microbiol.">
        <title>phrR-like gene praR of Azorhizobium caulinodans ORS571 is essential for symbiosis with Sesbania rostrata and is involved in expression of reb genes.</title>
        <authorList>
            <person name="Akiba N."/>
            <person name="Aono T."/>
            <person name="Toyazaki H."/>
            <person name="Sato S."/>
            <person name="Oyaizu H."/>
        </authorList>
    </citation>
    <scope>NUCLEOTIDE SEQUENCE [LARGE SCALE GENOMIC DNA]</scope>
    <source>
        <strain evidence="5">ATCC 43989 / DSM 5975 / JCM 20966 / LMG 6465 / NBRC 14845 / NCIMB 13405 / ORS 571</strain>
    </source>
</reference>
<dbReference type="InterPro" id="IPR031304">
    <property type="entry name" value="SLT_2"/>
</dbReference>
<reference evidence="4 5" key="6">
    <citation type="journal article" date="2011" name="Appl. Environ. Microbiol.">
        <title>Involvement of the azorhizobial chromosome partition gene (parA) in the onset of bacteroid differentiation during Sesbania rostrata stem nodule development.</title>
        <authorList>
            <person name="Liu CT."/>
            <person name="Lee KB."/>
            <person name="Wang YS."/>
            <person name="Peng MH."/>
            <person name="Lee KT."/>
            <person name="Suzuki S."/>
            <person name="Suzuki T."/>
            <person name="Oyaizu H."/>
        </authorList>
    </citation>
    <scope>NUCLEOTIDE SEQUENCE [LARGE SCALE GENOMIC DNA]</scope>
    <source>
        <strain evidence="5">ATCC 43989 / DSM 5975 / JCM 20966 / LMG 6465 / NBRC 14845 / NCIMB 13405 / ORS 571</strain>
    </source>
</reference>
<dbReference type="InterPro" id="IPR036365">
    <property type="entry name" value="PGBD-like_sf"/>
</dbReference>
<reference evidence="4 5" key="1">
    <citation type="journal article" date="2007" name="Appl. Environ. Microbiol.">
        <title>Rhizobial factors required for stem nodule maturation and maintenance in Sesbania rostrata-Azorhizobium caulinodans ORS571 symbiosis.</title>
        <authorList>
            <person name="Suzuki S."/>
            <person name="Aono T."/>
            <person name="Lee KB."/>
            <person name="Suzuki T."/>
            <person name="Liu CT."/>
            <person name="Miwa H."/>
            <person name="Wakao S."/>
            <person name="Iki T."/>
            <person name="Oyaizu H."/>
        </authorList>
    </citation>
    <scope>NUCLEOTIDE SEQUENCE [LARGE SCALE GENOMIC DNA]</scope>
    <source>
        <strain evidence="5">ATCC 43989 / DSM 5975 / JCM 20966 / LMG 6465 / NBRC 14845 / NCIMB 13405 / ORS 571</strain>
    </source>
</reference>
<feature type="chain" id="PRO_5002721018" evidence="1">
    <location>
        <begin position="45"/>
        <end position="453"/>
    </location>
</feature>
<dbReference type="InterPro" id="IPR023346">
    <property type="entry name" value="Lysozyme-like_dom_sf"/>
</dbReference>
<dbReference type="PANTHER" id="PTHR30163:SF8">
    <property type="entry name" value="LYTIC MUREIN TRANSGLYCOSYLASE"/>
    <property type="match status" value="1"/>
</dbReference>
<feature type="domain" description="Transglycosylase SLT" evidence="3">
    <location>
        <begin position="82"/>
        <end position="375"/>
    </location>
</feature>
<dbReference type="eggNOG" id="COG3409">
    <property type="taxonomic scope" value="Bacteria"/>
</dbReference>
<dbReference type="GO" id="GO:0009253">
    <property type="term" value="P:peptidoglycan catabolic process"/>
    <property type="evidence" value="ECO:0007669"/>
    <property type="project" value="TreeGrafter"/>
</dbReference>
<evidence type="ECO:0000259" key="2">
    <source>
        <dbReference type="Pfam" id="PF01471"/>
    </source>
</evidence>
<dbReference type="HOGENOM" id="CLU_035402_0_2_5"/>
<evidence type="ECO:0000313" key="4">
    <source>
        <dbReference type="EMBL" id="BAF86162.1"/>
    </source>
</evidence>
<dbReference type="SUPFAM" id="SSF47090">
    <property type="entry name" value="PGBD-like"/>
    <property type="match status" value="1"/>
</dbReference>
<dbReference type="GO" id="GO:0008933">
    <property type="term" value="F:peptidoglycan lytic transglycosylase activity"/>
    <property type="evidence" value="ECO:0007669"/>
    <property type="project" value="TreeGrafter"/>
</dbReference>
<evidence type="ECO:0000259" key="3">
    <source>
        <dbReference type="Pfam" id="PF13406"/>
    </source>
</evidence>
<dbReference type="PANTHER" id="PTHR30163">
    <property type="entry name" value="MEMBRANE-BOUND LYTIC MUREIN TRANSGLYCOSYLASE B"/>
    <property type="match status" value="1"/>
</dbReference>
<keyword evidence="1" id="KW-0732">Signal</keyword>
<protein>
    <submittedName>
        <fullName evidence="4">Lytic murein transglycosylase</fullName>
    </submittedName>
</protein>
<dbReference type="Pfam" id="PF13406">
    <property type="entry name" value="SLT_2"/>
    <property type="match status" value="1"/>
</dbReference>
<dbReference type="InterPro" id="IPR002477">
    <property type="entry name" value="Peptidoglycan-bd-like"/>
</dbReference>
<evidence type="ECO:0000313" key="5">
    <source>
        <dbReference type="Proteomes" id="UP000000270"/>
    </source>
</evidence>
<dbReference type="Proteomes" id="UP000000270">
    <property type="component" value="Chromosome"/>
</dbReference>